<dbReference type="InterPro" id="IPR016130">
    <property type="entry name" value="Tyr_Pase_AS"/>
</dbReference>
<dbReference type="InterPro" id="IPR050713">
    <property type="entry name" value="RTP_Phos/Ushers"/>
</dbReference>
<feature type="domain" description="Tyrosine-protein phosphatase" evidence="12">
    <location>
        <begin position="710"/>
        <end position="964"/>
    </location>
</feature>
<dbReference type="Gene3D" id="3.90.190.10">
    <property type="entry name" value="Protein tyrosine phosphatase superfamily"/>
    <property type="match status" value="2"/>
</dbReference>
<dbReference type="SUPFAM" id="SSF49265">
    <property type="entry name" value="Fibronectin type III"/>
    <property type="match status" value="3"/>
</dbReference>
<dbReference type="GO" id="GO:0004725">
    <property type="term" value="F:protein tyrosine phosphatase activity"/>
    <property type="evidence" value="ECO:0007669"/>
    <property type="project" value="UniProtKB-EC"/>
</dbReference>
<keyword evidence="8 11" id="KW-0472">Membrane</keyword>
<dbReference type="CDD" id="cd00063">
    <property type="entry name" value="FN3"/>
    <property type="match status" value="4"/>
</dbReference>
<name>A0A087TCQ1_STEMI</name>
<feature type="domain" description="Fibronectin type-III" evidence="14">
    <location>
        <begin position="237"/>
        <end position="337"/>
    </location>
</feature>
<keyword evidence="3 11" id="KW-0812">Transmembrane</keyword>
<dbReference type="OrthoDB" id="6108687at2759"/>
<sequence length="1278" mass="144544">MSKYFAELIFRTSETVPGPVSDLECQAVDGQPNLLLVSWEAPSEVNGAIKGYIITYTLIDRGQCGVSGDSDDSGMRQMQSDDTEVTLQNLYPYSTYNITVQARTSAGEGEGISATAATSEAAPNEAPQNVRVISVTSRSLEFGWDPVPCESANGIVLHYEYMVVSGYDIYPTILQRVKRSIEDTDSHLLIVEGHQVTIGNLKPHTFYGFMVRGVTAAGSGPLSDIIFHKTDESVSSQPLFLDVISVASERLGVAWRQPESPNGEIIQYRAQVWDHELSHLTADVIFNVTDDENEEGKFAKIIENLKPASDYFIKIQAATRAGWGAFSDPIPARTLDGVPGEPSEIDVLENGQRTINITWQPPILKNGVITGYKIIYRPLSTLDPVFNATPFVSLEKEVGGGVTDISLQDLHPSTEYNITIQAKTSTGYGRPAEIKTWTVILGDHVSPSVRAVEVEATNDTIPILFSTTGSTSVYKYQVIVEDARNSEPIDEDLLSDFDTAVVKQNLPYYIAAELDPQNVSSTGEHSFVVGDRKVWGGYKNVHLNPGHEYKIRIRTLVVKDQELKSVLSEPKEETAASTFVQVLHCNKPKIFGMEPIVFILILIAVLVLITAITFLTILAIYSKRQRKKSTNSFSTRDSGLSGSMTWSVMYKVPDNEVIESPLVTSGFRTLPLIEKNASLKRSKSDSKIVRGMRIETLEEFLINVRGTNQLVEEFKRLVEGQTSPWTAARKNCNLKKNRYGNILPYDRSRVVLHTDSNKSDSDYINASYIDGYRRPREYIVTQGPLENTITDFWRMIWQENAPVIVMVTDLVENGKKKCAKYWPDDSIMCDDMQILVIHSEESTDFVIRTILMRKMDEIRTHRVMQYQFTGWPDRSVPTNTNYFIKFLKKVRDDHPVMGGPMVVMCSAGAGRSGTYVAIDALCQQAAEDKRVDVFRFVNNARHQRVHFVQTLEQYTFIYEALVEAIQYEDTSVPLEKIGMYLKELNHMSTLDKRALILKQYNKLNRAQKKVDANRCSVALSEVNIFKNRDPLTVPEDEARVKVYVDDRNEDHMGYINAVFVDGYRKKGAYIVTQMPMTHTTEDFWRMIYQYRSSFIVMLNGSDETDDLNVGIYWPELGGCSYGEFEVDVVTYEEHEDFIMRIMRLTNSLQMNEEPHEVIQFQYKAWSSEMKPASMLKLLHNTDLWYHKSAGGPITVHCMDGATRSGLFIAACFIRDQINSEEVLDTFQVVKSIRLNRPEFIPNSDQYRFLFEVAQELADPIIHRYEELSQPAKKLSFKI</sequence>
<dbReference type="STRING" id="407821.A0A087TCQ1"/>
<evidence type="ECO:0000259" key="14">
    <source>
        <dbReference type="PROSITE" id="PS50853"/>
    </source>
</evidence>
<feature type="domain" description="Tyrosine specific protein phosphatases" evidence="13">
    <location>
        <begin position="1172"/>
        <end position="1247"/>
    </location>
</feature>
<dbReference type="PANTHER" id="PTHR46957:SF3">
    <property type="entry name" value="CYTOKINE RECEPTOR"/>
    <property type="match status" value="1"/>
</dbReference>
<dbReference type="SMART" id="SM00194">
    <property type="entry name" value="PTPc"/>
    <property type="match status" value="2"/>
</dbReference>
<evidence type="ECO:0000259" key="13">
    <source>
        <dbReference type="PROSITE" id="PS50056"/>
    </source>
</evidence>
<feature type="domain" description="Fibronectin type-III" evidence="14">
    <location>
        <begin position="126"/>
        <end position="233"/>
    </location>
</feature>
<comment type="subcellular location">
    <subcellularLocation>
        <location evidence="1">Membrane</location>
        <topology evidence="1">Single-pass type I membrane protein</topology>
    </subcellularLocation>
</comment>
<feature type="domain" description="Fibronectin type-III" evidence="14">
    <location>
        <begin position="341"/>
        <end position="443"/>
    </location>
</feature>
<dbReference type="PROSITE" id="PS50055">
    <property type="entry name" value="TYR_PHOSPHATASE_PTP"/>
    <property type="match status" value="2"/>
</dbReference>
<evidence type="ECO:0000256" key="2">
    <source>
        <dbReference type="ARBA" id="ARBA00013064"/>
    </source>
</evidence>
<organism evidence="15 16">
    <name type="scientific">Stegodyphus mimosarum</name>
    <name type="common">African social velvet spider</name>
    <dbReference type="NCBI Taxonomy" id="407821"/>
    <lineage>
        <taxon>Eukaryota</taxon>
        <taxon>Metazoa</taxon>
        <taxon>Ecdysozoa</taxon>
        <taxon>Arthropoda</taxon>
        <taxon>Chelicerata</taxon>
        <taxon>Arachnida</taxon>
        <taxon>Araneae</taxon>
        <taxon>Araneomorphae</taxon>
        <taxon>Entelegynae</taxon>
        <taxon>Eresoidea</taxon>
        <taxon>Eresidae</taxon>
        <taxon>Stegodyphus</taxon>
    </lineage>
</organism>
<dbReference type="FunFam" id="3.90.190.10:FF:000102">
    <property type="entry name" value="Receptor-type tyrosine-protein phosphatase"/>
    <property type="match status" value="1"/>
</dbReference>
<feature type="domain" description="Fibronectin type-III" evidence="14">
    <location>
        <begin position="19"/>
        <end position="122"/>
    </location>
</feature>
<dbReference type="InterPro" id="IPR013783">
    <property type="entry name" value="Ig-like_fold"/>
</dbReference>
<evidence type="ECO:0000256" key="4">
    <source>
        <dbReference type="ARBA" id="ARBA00022729"/>
    </source>
</evidence>
<dbReference type="Gene3D" id="2.60.40.10">
    <property type="entry name" value="Immunoglobulins"/>
    <property type="match status" value="4"/>
</dbReference>
<keyword evidence="5" id="KW-0378">Hydrolase</keyword>
<evidence type="ECO:0000256" key="5">
    <source>
        <dbReference type="ARBA" id="ARBA00022801"/>
    </source>
</evidence>
<reference evidence="15 16" key="1">
    <citation type="submission" date="2013-11" db="EMBL/GenBank/DDBJ databases">
        <title>Genome sequencing of Stegodyphus mimosarum.</title>
        <authorList>
            <person name="Bechsgaard J."/>
        </authorList>
    </citation>
    <scope>NUCLEOTIDE SEQUENCE [LARGE SCALE GENOMIC DNA]</scope>
</reference>
<dbReference type="InterPro" id="IPR003961">
    <property type="entry name" value="FN3_dom"/>
</dbReference>
<evidence type="ECO:0000259" key="12">
    <source>
        <dbReference type="PROSITE" id="PS50055"/>
    </source>
</evidence>
<protein>
    <recommendedName>
        <fullName evidence="2">protein-tyrosine-phosphatase</fullName>
        <ecNumber evidence="2">3.1.3.48</ecNumber>
    </recommendedName>
</protein>
<keyword evidence="7 11" id="KW-1133">Transmembrane helix</keyword>
<dbReference type="PANTHER" id="PTHR46957">
    <property type="entry name" value="CYTOKINE RECEPTOR"/>
    <property type="match status" value="1"/>
</dbReference>
<keyword evidence="9" id="KW-0325">Glycoprotein</keyword>
<keyword evidence="16" id="KW-1185">Reference proteome</keyword>
<evidence type="ECO:0000256" key="1">
    <source>
        <dbReference type="ARBA" id="ARBA00004479"/>
    </source>
</evidence>
<evidence type="ECO:0000256" key="8">
    <source>
        <dbReference type="ARBA" id="ARBA00023136"/>
    </source>
</evidence>
<evidence type="ECO:0000256" key="10">
    <source>
        <dbReference type="ARBA" id="ARBA00051722"/>
    </source>
</evidence>
<dbReference type="InterPro" id="IPR036116">
    <property type="entry name" value="FN3_sf"/>
</dbReference>
<comment type="catalytic activity">
    <reaction evidence="10">
        <text>O-phospho-L-tyrosyl-[protein] + H2O = L-tyrosyl-[protein] + phosphate</text>
        <dbReference type="Rhea" id="RHEA:10684"/>
        <dbReference type="Rhea" id="RHEA-COMP:10136"/>
        <dbReference type="Rhea" id="RHEA-COMP:20101"/>
        <dbReference type="ChEBI" id="CHEBI:15377"/>
        <dbReference type="ChEBI" id="CHEBI:43474"/>
        <dbReference type="ChEBI" id="CHEBI:46858"/>
        <dbReference type="ChEBI" id="CHEBI:61978"/>
        <dbReference type="EC" id="3.1.3.48"/>
    </reaction>
</comment>
<dbReference type="Proteomes" id="UP000054359">
    <property type="component" value="Unassembled WGS sequence"/>
</dbReference>
<evidence type="ECO:0000313" key="15">
    <source>
        <dbReference type="EMBL" id="KFM62890.1"/>
    </source>
</evidence>
<dbReference type="InterPro" id="IPR029021">
    <property type="entry name" value="Prot-tyrosine_phosphatase-like"/>
</dbReference>
<dbReference type="Pfam" id="PF23144">
    <property type="entry name" value="Fn3_PTPRU"/>
    <property type="match status" value="1"/>
</dbReference>
<dbReference type="Pfam" id="PF00041">
    <property type="entry name" value="fn3"/>
    <property type="match status" value="4"/>
</dbReference>
<gene>
    <name evidence="15" type="ORF">X975_08466</name>
</gene>
<dbReference type="OMA" id="XPMQETI"/>
<dbReference type="PROSITE" id="PS50056">
    <property type="entry name" value="TYR_PHOSPHATASE_2"/>
    <property type="match status" value="2"/>
</dbReference>
<dbReference type="SMART" id="SM00060">
    <property type="entry name" value="FN3"/>
    <property type="match status" value="5"/>
</dbReference>
<keyword evidence="4" id="KW-0732">Signal</keyword>
<dbReference type="AlphaFoldDB" id="A0A087TCQ1"/>
<feature type="transmembrane region" description="Helical" evidence="11">
    <location>
        <begin position="596"/>
        <end position="621"/>
    </location>
</feature>
<dbReference type="PRINTS" id="PR00700">
    <property type="entry name" value="PRTYPHPHTASE"/>
</dbReference>
<feature type="domain" description="Tyrosine specific protein phosphatases" evidence="13">
    <location>
        <begin position="881"/>
        <end position="955"/>
    </location>
</feature>
<dbReference type="EC" id="3.1.3.48" evidence="2"/>
<dbReference type="FunFam" id="3.90.190.10:FF:000062">
    <property type="entry name" value="Receptor-type tyrosine-protein phosphatase kappa"/>
    <property type="match status" value="1"/>
</dbReference>
<dbReference type="GO" id="GO:0016020">
    <property type="term" value="C:membrane"/>
    <property type="evidence" value="ECO:0007669"/>
    <property type="project" value="UniProtKB-SubCell"/>
</dbReference>
<dbReference type="GO" id="GO:0048666">
    <property type="term" value="P:neuron development"/>
    <property type="evidence" value="ECO:0007669"/>
    <property type="project" value="UniProtKB-ARBA"/>
</dbReference>
<feature type="non-terminal residue" evidence="15">
    <location>
        <position position="1278"/>
    </location>
</feature>
<evidence type="ECO:0000256" key="6">
    <source>
        <dbReference type="ARBA" id="ARBA00022912"/>
    </source>
</evidence>
<proteinExistence type="predicted"/>
<evidence type="ECO:0000256" key="3">
    <source>
        <dbReference type="ARBA" id="ARBA00022692"/>
    </source>
</evidence>
<keyword evidence="15" id="KW-0675">Receptor</keyword>
<dbReference type="SUPFAM" id="SSF52799">
    <property type="entry name" value="(Phosphotyrosine protein) phosphatases II"/>
    <property type="match status" value="2"/>
</dbReference>
<dbReference type="InterPro" id="IPR000242">
    <property type="entry name" value="PTP_cat"/>
</dbReference>
<dbReference type="CDD" id="cd00047">
    <property type="entry name" value="PTPc"/>
    <property type="match status" value="1"/>
</dbReference>
<accession>A0A087TCQ1</accession>
<feature type="domain" description="Tyrosine-protein phosphatase" evidence="12">
    <location>
        <begin position="996"/>
        <end position="1256"/>
    </location>
</feature>
<evidence type="ECO:0000256" key="9">
    <source>
        <dbReference type="ARBA" id="ARBA00023180"/>
    </source>
</evidence>
<dbReference type="PROSITE" id="PS00383">
    <property type="entry name" value="TYR_PHOSPHATASE_1"/>
    <property type="match status" value="1"/>
</dbReference>
<dbReference type="PROSITE" id="PS50853">
    <property type="entry name" value="FN3"/>
    <property type="match status" value="4"/>
</dbReference>
<evidence type="ECO:0000256" key="7">
    <source>
        <dbReference type="ARBA" id="ARBA00022989"/>
    </source>
</evidence>
<dbReference type="InterPro" id="IPR000387">
    <property type="entry name" value="Tyr_Pase_dom"/>
</dbReference>
<dbReference type="SMART" id="SM00404">
    <property type="entry name" value="PTPc_motif"/>
    <property type="match status" value="2"/>
</dbReference>
<evidence type="ECO:0000313" key="16">
    <source>
        <dbReference type="Proteomes" id="UP000054359"/>
    </source>
</evidence>
<keyword evidence="6" id="KW-0904">Protein phosphatase</keyword>
<dbReference type="InterPro" id="IPR057598">
    <property type="entry name" value="Fn3_PTPRU"/>
</dbReference>
<dbReference type="Pfam" id="PF00102">
    <property type="entry name" value="Y_phosphatase"/>
    <property type="match status" value="2"/>
</dbReference>
<evidence type="ECO:0000256" key="11">
    <source>
        <dbReference type="SAM" id="Phobius"/>
    </source>
</evidence>
<dbReference type="EMBL" id="KK114618">
    <property type="protein sequence ID" value="KFM62890.1"/>
    <property type="molecule type" value="Genomic_DNA"/>
</dbReference>
<dbReference type="InterPro" id="IPR003595">
    <property type="entry name" value="Tyr_Pase_cat"/>
</dbReference>